<feature type="signal peptide" evidence="5">
    <location>
        <begin position="1"/>
        <end position="17"/>
    </location>
</feature>
<feature type="repeat" description="ANK" evidence="4">
    <location>
        <begin position="94"/>
        <end position="126"/>
    </location>
</feature>
<dbReference type="Pfam" id="PF13857">
    <property type="entry name" value="Ank_5"/>
    <property type="match status" value="1"/>
</dbReference>
<feature type="repeat" description="ANK" evidence="4">
    <location>
        <begin position="193"/>
        <end position="225"/>
    </location>
</feature>
<dbReference type="RefSeq" id="XP_018707267.1">
    <property type="nucleotide sequence ID" value="XM_018845544.1"/>
</dbReference>
<dbReference type="SUPFAM" id="SSF48403">
    <property type="entry name" value="Ankyrin repeat"/>
    <property type="match status" value="1"/>
</dbReference>
<gene>
    <name evidence="6" type="ORF">ISF_01937</name>
</gene>
<dbReference type="GeneID" id="30018229"/>
<dbReference type="OrthoDB" id="195446at2759"/>
<dbReference type="AlphaFoldDB" id="A0A168CHM1"/>
<dbReference type="Gene3D" id="1.25.40.20">
    <property type="entry name" value="Ankyrin repeat-containing domain"/>
    <property type="match status" value="4"/>
</dbReference>
<dbReference type="EMBL" id="AZHB01000003">
    <property type="protein sequence ID" value="OAA71386.1"/>
    <property type="molecule type" value="Genomic_DNA"/>
</dbReference>
<evidence type="ECO:0000256" key="2">
    <source>
        <dbReference type="ARBA" id="ARBA00022737"/>
    </source>
</evidence>
<evidence type="ECO:0000313" key="6">
    <source>
        <dbReference type="EMBL" id="OAA71386.1"/>
    </source>
</evidence>
<proteinExistence type="inferred from homology"/>
<evidence type="ECO:0000256" key="1">
    <source>
        <dbReference type="ARBA" id="ARBA00005949"/>
    </source>
</evidence>
<dbReference type="PANTHER" id="PTHR24136">
    <property type="entry name" value="SOWAH (DROSOPHILA) HOMOLOG"/>
    <property type="match status" value="1"/>
</dbReference>
<organism evidence="6 7">
    <name type="scientific">Cordyceps fumosorosea (strain ARSEF 2679)</name>
    <name type="common">Isaria fumosorosea</name>
    <dbReference type="NCBI Taxonomy" id="1081104"/>
    <lineage>
        <taxon>Eukaryota</taxon>
        <taxon>Fungi</taxon>
        <taxon>Dikarya</taxon>
        <taxon>Ascomycota</taxon>
        <taxon>Pezizomycotina</taxon>
        <taxon>Sordariomycetes</taxon>
        <taxon>Hypocreomycetidae</taxon>
        <taxon>Hypocreales</taxon>
        <taxon>Cordycipitaceae</taxon>
        <taxon>Cordyceps</taxon>
    </lineage>
</organism>
<keyword evidence="2" id="KW-0677">Repeat</keyword>
<evidence type="ECO:0000256" key="4">
    <source>
        <dbReference type="PROSITE-ProRule" id="PRU00023"/>
    </source>
</evidence>
<dbReference type="InterPro" id="IPR036770">
    <property type="entry name" value="Ankyrin_rpt-contain_sf"/>
</dbReference>
<keyword evidence="3 4" id="KW-0040">ANK repeat</keyword>
<keyword evidence="7" id="KW-1185">Reference proteome</keyword>
<evidence type="ECO:0000256" key="5">
    <source>
        <dbReference type="SAM" id="SignalP"/>
    </source>
</evidence>
<sequence>MLTKTIFFFALLGAALSCLDNSVPKIGVFDEYLTMAESPEGSGLSCARCGQSEAEQPHLEASTLEEAALYGDPEQVLRFIGRGADVSAVDASRDDLTPLHLAVESANQPSVKALIDAGANPSAQNRRGVAPLHTASANGHFAIAKLLIDAGADVNVRNQDGGTPLHATALNWQPKIAKLLVDAGADVHARDGAGRSPLHEAAGRESLGVAQVLLDAGADVNAADDAGRTVLQVALDDGPSSIPFLLDRGARVSADDKLDDEGNTMLHRAAQSSAELLEALLAAGGLDIEARNKDGETPLLYAAAHGSIRQLRLLMDAGADAQARTEDGETALHMAAGTPEASWAGMSRDAVEKIALLIEAGVDVNARTTGHTALDRARKCRFEKVAGALRERGATE</sequence>
<evidence type="ECO:0000256" key="3">
    <source>
        <dbReference type="ARBA" id="ARBA00023043"/>
    </source>
</evidence>
<dbReference type="PROSITE" id="PS50297">
    <property type="entry name" value="ANK_REP_REGION"/>
    <property type="match status" value="5"/>
</dbReference>
<dbReference type="PANTHER" id="PTHR24136:SF15">
    <property type="entry name" value="ANK_REP_REGION DOMAIN-CONTAINING PROTEIN"/>
    <property type="match status" value="1"/>
</dbReference>
<dbReference type="GO" id="GO:0016567">
    <property type="term" value="P:protein ubiquitination"/>
    <property type="evidence" value="ECO:0007669"/>
    <property type="project" value="TreeGrafter"/>
</dbReference>
<feature type="chain" id="PRO_5007895989" evidence="5">
    <location>
        <begin position="18"/>
        <end position="396"/>
    </location>
</feature>
<evidence type="ECO:0000313" key="7">
    <source>
        <dbReference type="Proteomes" id="UP000076744"/>
    </source>
</evidence>
<feature type="repeat" description="ANK" evidence="4">
    <location>
        <begin position="327"/>
        <end position="369"/>
    </location>
</feature>
<name>A0A168CHM1_CORFA</name>
<dbReference type="STRING" id="1081104.A0A168CHM1"/>
<dbReference type="GO" id="GO:0045732">
    <property type="term" value="P:positive regulation of protein catabolic process"/>
    <property type="evidence" value="ECO:0007669"/>
    <property type="project" value="TreeGrafter"/>
</dbReference>
<comment type="caution">
    <text evidence="6">The sequence shown here is derived from an EMBL/GenBank/DDBJ whole genome shotgun (WGS) entry which is preliminary data.</text>
</comment>
<dbReference type="PRINTS" id="PR01415">
    <property type="entry name" value="ANKYRIN"/>
</dbReference>
<dbReference type="PROSITE" id="PS50088">
    <property type="entry name" value="ANK_REPEAT"/>
    <property type="match status" value="7"/>
</dbReference>
<feature type="repeat" description="ANK" evidence="4">
    <location>
        <begin position="160"/>
        <end position="192"/>
    </location>
</feature>
<feature type="repeat" description="ANK" evidence="4">
    <location>
        <begin position="261"/>
        <end position="293"/>
    </location>
</feature>
<dbReference type="InterPro" id="IPR002110">
    <property type="entry name" value="Ankyrin_rpt"/>
</dbReference>
<feature type="repeat" description="ANK" evidence="4">
    <location>
        <begin position="127"/>
        <end position="159"/>
    </location>
</feature>
<dbReference type="InterPro" id="IPR051573">
    <property type="entry name" value="Ankyrin-SOCS_box_domain"/>
</dbReference>
<dbReference type="PROSITE" id="PS51257">
    <property type="entry name" value="PROKAR_LIPOPROTEIN"/>
    <property type="match status" value="1"/>
</dbReference>
<dbReference type="Pfam" id="PF12796">
    <property type="entry name" value="Ank_2"/>
    <property type="match status" value="2"/>
</dbReference>
<keyword evidence="5" id="KW-0732">Signal</keyword>
<comment type="similarity">
    <text evidence="1">Belongs to the ankyrin SOCS box (ASB) family.</text>
</comment>
<feature type="repeat" description="ANK" evidence="4">
    <location>
        <begin position="294"/>
        <end position="326"/>
    </location>
</feature>
<protein>
    <submittedName>
        <fullName evidence="6">Ankyrin repeat-containing domain protein</fullName>
    </submittedName>
</protein>
<dbReference type="SMART" id="SM00248">
    <property type="entry name" value="ANK"/>
    <property type="match status" value="8"/>
</dbReference>
<accession>A0A168CHM1</accession>
<dbReference type="Proteomes" id="UP000076744">
    <property type="component" value="Unassembled WGS sequence"/>
</dbReference>
<reference evidence="6 7" key="1">
    <citation type="journal article" date="2016" name="Genome Biol. Evol.">
        <title>Divergent and convergent evolution of fungal pathogenicity.</title>
        <authorList>
            <person name="Shang Y."/>
            <person name="Xiao G."/>
            <person name="Zheng P."/>
            <person name="Cen K."/>
            <person name="Zhan S."/>
            <person name="Wang C."/>
        </authorList>
    </citation>
    <scope>NUCLEOTIDE SEQUENCE [LARGE SCALE GENOMIC DNA]</scope>
    <source>
        <strain evidence="6 7">ARSEF 2679</strain>
    </source>
</reference>